<accession>A0A644TWW4</accession>
<dbReference type="EMBL" id="VSSQ01000051">
    <property type="protein sequence ID" value="MPL70191.1"/>
    <property type="molecule type" value="Genomic_DNA"/>
</dbReference>
<protein>
    <submittedName>
        <fullName evidence="1">All-trans-phytoene synthase/15-cis-phytoene synthase</fullName>
        <ecNumber evidence="1">2.5.1.32</ecNumber>
    </submittedName>
</protein>
<reference evidence="1" key="1">
    <citation type="submission" date="2019-08" db="EMBL/GenBank/DDBJ databases">
        <authorList>
            <person name="Kucharzyk K."/>
            <person name="Murdoch R.W."/>
            <person name="Higgins S."/>
            <person name="Loffler F."/>
        </authorList>
    </citation>
    <scope>NUCLEOTIDE SEQUENCE</scope>
</reference>
<dbReference type="InterPro" id="IPR008949">
    <property type="entry name" value="Isoprenoid_synthase_dom_sf"/>
</dbReference>
<dbReference type="SUPFAM" id="SSF48576">
    <property type="entry name" value="Terpenoid synthases"/>
    <property type="match status" value="1"/>
</dbReference>
<dbReference type="EC" id="2.5.1.32" evidence="1"/>
<dbReference type="GO" id="GO:0051996">
    <property type="term" value="F:squalene synthase [NAD(P)H] activity"/>
    <property type="evidence" value="ECO:0007669"/>
    <property type="project" value="InterPro"/>
</dbReference>
<organism evidence="1">
    <name type="scientific">bioreactor metagenome</name>
    <dbReference type="NCBI Taxonomy" id="1076179"/>
    <lineage>
        <taxon>unclassified sequences</taxon>
        <taxon>metagenomes</taxon>
        <taxon>ecological metagenomes</taxon>
    </lineage>
</organism>
<dbReference type="Gene3D" id="1.10.600.10">
    <property type="entry name" value="Farnesyl Diphosphate Synthase"/>
    <property type="match status" value="1"/>
</dbReference>
<dbReference type="SFLD" id="SFLDG01212">
    <property type="entry name" value="Phytoene_synthase_like"/>
    <property type="match status" value="1"/>
</dbReference>
<dbReference type="GO" id="GO:0046905">
    <property type="term" value="F:15-cis-phytoene synthase activity"/>
    <property type="evidence" value="ECO:0007669"/>
    <property type="project" value="UniProtKB-EC"/>
</dbReference>
<dbReference type="PANTHER" id="PTHR31480">
    <property type="entry name" value="BIFUNCTIONAL LYCOPENE CYCLASE/PHYTOENE SYNTHASE"/>
    <property type="match status" value="1"/>
</dbReference>
<dbReference type="CDD" id="cd00683">
    <property type="entry name" value="Trans_IPPS_HH"/>
    <property type="match status" value="1"/>
</dbReference>
<proteinExistence type="predicted"/>
<dbReference type="InterPro" id="IPR002060">
    <property type="entry name" value="Squ/phyt_synthse"/>
</dbReference>
<name>A0A644TWW4_9ZZZZ</name>
<gene>
    <name evidence="1" type="primary">crtB_2</name>
    <name evidence="1" type="ORF">SDC9_15944</name>
</gene>
<dbReference type="InterPro" id="IPR044843">
    <property type="entry name" value="Trans_IPPS_bact-type"/>
</dbReference>
<evidence type="ECO:0000313" key="1">
    <source>
        <dbReference type="EMBL" id="MPL70191.1"/>
    </source>
</evidence>
<sequence>MQKKENSIEKYNELAFLISKETTKKYSTSFYSASKFFDAKTRQAIHSVYGFVRLADEIVDTFHDYDKKALLEKLKKDYSLAYDLGISTNPILHSFQITVKEYNIPNEYIENFLKSMSADLEKKEYKTKEEANDYIYGSADVVGLMCLKIFCKNNNELFNRLYNPAMRLGSAFQKVNFLRDLKEDVLNLGRTYFVDFKIEKFDEENKLELIKDIEDDFKEAKLGIKELPKGSQLAVIIAYKYYLCLLNKIKQTPANKVIEKRIRVSDSSKLLLLFNTLIKYKIKQGI</sequence>
<comment type="caution">
    <text evidence="1">The sequence shown here is derived from an EMBL/GenBank/DDBJ whole genome shotgun (WGS) entry which is preliminary data.</text>
</comment>
<dbReference type="AlphaFoldDB" id="A0A644TWW4"/>
<keyword evidence="1" id="KW-0808">Transferase</keyword>
<dbReference type="InterPro" id="IPR033904">
    <property type="entry name" value="Trans_IPPS_HH"/>
</dbReference>
<dbReference type="SFLD" id="SFLDS00005">
    <property type="entry name" value="Isoprenoid_Synthase_Type_I"/>
    <property type="match status" value="1"/>
</dbReference>
<dbReference type="SFLD" id="SFLDG01018">
    <property type="entry name" value="Squalene/Phytoene_Synthase_Lik"/>
    <property type="match status" value="1"/>
</dbReference>
<dbReference type="Pfam" id="PF00494">
    <property type="entry name" value="SQS_PSY"/>
    <property type="match status" value="1"/>
</dbReference>
<dbReference type="GO" id="GO:0004311">
    <property type="term" value="F:geranylgeranyl diphosphate synthase activity"/>
    <property type="evidence" value="ECO:0007669"/>
    <property type="project" value="InterPro"/>
</dbReference>